<name>A0A9X0AMM6_9HELO</name>
<comment type="caution">
    <text evidence="11">The sequence shown here is derived from an EMBL/GenBank/DDBJ whole genome shotgun (WGS) entry which is preliminary data.</text>
</comment>
<dbReference type="PROSITE" id="PS00587">
    <property type="entry name" value="GLYCOSYL_HYDROL_F17"/>
    <property type="match status" value="1"/>
</dbReference>
<keyword evidence="6 8" id="KW-0378">Hydrolase</keyword>
<dbReference type="Proteomes" id="UP001152300">
    <property type="component" value="Unassembled WGS sequence"/>
</dbReference>
<feature type="chain" id="PRO_5040987215" description="Glycoside hydrolase family 17 protein" evidence="10">
    <location>
        <begin position="20"/>
        <end position="491"/>
    </location>
</feature>
<dbReference type="GO" id="GO:0071555">
    <property type="term" value="P:cell wall organization"/>
    <property type="evidence" value="ECO:0007669"/>
    <property type="project" value="TreeGrafter"/>
</dbReference>
<dbReference type="GO" id="GO:0005975">
    <property type="term" value="P:carbohydrate metabolic process"/>
    <property type="evidence" value="ECO:0007669"/>
    <property type="project" value="InterPro"/>
</dbReference>
<evidence type="ECO:0000313" key="12">
    <source>
        <dbReference type="Proteomes" id="UP001152300"/>
    </source>
</evidence>
<dbReference type="Gene3D" id="3.20.20.80">
    <property type="entry name" value="Glycosidases"/>
    <property type="match status" value="1"/>
</dbReference>
<dbReference type="InterPro" id="IPR017853">
    <property type="entry name" value="GH"/>
</dbReference>
<dbReference type="InterPro" id="IPR000490">
    <property type="entry name" value="Glyco_hydro_17"/>
</dbReference>
<keyword evidence="5 10" id="KW-0732">Signal</keyword>
<organism evidence="11 12">
    <name type="scientific">Sclerotinia nivalis</name>
    <dbReference type="NCBI Taxonomy" id="352851"/>
    <lineage>
        <taxon>Eukaryota</taxon>
        <taxon>Fungi</taxon>
        <taxon>Dikarya</taxon>
        <taxon>Ascomycota</taxon>
        <taxon>Pezizomycotina</taxon>
        <taxon>Leotiomycetes</taxon>
        <taxon>Helotiales</taxon>
        <taxon>Sclerotiniaceae</taxon>
        <taxon>Sclerotinia</taxon>
    </lineage>
</organism>
<evidence type="ECO:0008006" key="13">
    <source>
        <dbReference type="Google" id="ProtNLM"/>
    </source>
</evidence>
<keyword evidence="3" id="KW-0134">Cell wall</keyword>
<dbReference type="PANTHER" id="PTHR16631">
    <property type="entry name" value="GLUCAN 1,3-BETA-GLUCOSIDASE"/>
    <property type="match status" value="1"/>
</dbReference>
<dbReference type="SUPFAM" id="SSF51445">
    <property type="entry name" value="(Trans)glycosidases"/>
    <property type="match status" value="1"/>
</dbReference>
<comment type="similarity">
    <text evidence="2 7">Belongs to the glycosyl hydrolase 17 family.</text>
</comment>
<evidence type="ECO:0000256" key="3">
    <source>
        <dbReference type="ARBA" id="ARBA00022512"/>
    </source>
</evidence>
<evidence type="ECO:0000256" key="2">
    <source>
        <dbReference type="ARBA" id="ARBA00008773"/>
    </source>
</evidence>
<dbReference type="GO" id="GO:0009986">
    <property type="term" value="C:cell surface"/>
    <property type="evidence" value="ECO:0007669"/>
    <property type="project" value="TreeGrafter"/>
</dbReference>
<evidence type="ECO:0000256" key="10">
    <source>
        <dbReference type="SAM" id="SignalP"/>
    </source>
</evidence>
<evidence type="ECO:0000313" key="11">
    <source>
        <dbReference type="EMBL" id="KAJ8063778.1"/>
    </source>
</evidence>
<reference evidence="11" key="1">
    <citation type="submission" date="2022-11" db="EMBL/GenBank/DDBJ databases">
        <title>Genome Resource of Sclerotinia nivalis Strain SnTB1, a Plant Pathogen Isolated from American Ginseng.</title>
        <authorList>
            <person name="Fan S."/>
        </authorList>
    </citation>
    <scope>NUCLEOTIDE SEQUENCE</scope>
    <source>
        <strain evidence="11">SnTB1</strain>
    </source>
</reference>
<dbReference type="GO" id="GO:0042973">
    <property type="term" value="F:glucan endo-1,3-beta-D-glucosidase activity"/>
    <property type="evidence" value="ECO:0007669"/>
    <property type="project" value="TreeGrafter"/>
</dbReference>
<evidence type="ECO:0000256" key="7">
    <source>
        <dbReference type="RuleBase" id="RU004335"/>
    </source>
</evidence>
<feature type="compositionally biased region" description="Polar residues" evidence="9">
    <location>
        <begin position="73"/>
        <end position="83"/>
    </location>
</feature>
<gene>
    <name evidence="11" type="ORF">OCU04_007639</name>
</gene>
<evidence type="ECO:0000256" key="6">
    <source>
        <dbReference type="ARBA" id="ARBA00022801"/>
    </source>
</evidence>
<comment type="subcellular location">
    <subcellularLocation>
        <location evidence="1">Secreted</location>
        <location evidence="1">Cell wall</location>
    </subcellularLocation>
</comment>
<dbReference type="GO" id="GO:0005576">
    <property type="term" value="C:extracellular region"/>
    <property type="evidence" value="ECO:0007669"/>
    <property type="project" value="TreeGrafter"/>
</dbReference>
<dbReference type="EMBL" id="JAPEIS010000008">
    <property type="protein sequence ID" value="KAJ8063778.1"/>
    <property type="molecule type" value="Genomic_DNA"/>
</dbReference>
<protein>
    <recommendedName>
        <fullName evidence="13">Glycoside hydrolase family 17 protein</fullName>
    </recommendedName>
</protein>
<evidence type="ECO:0000256" key="1">
    <source>
        <dbReference type="ARBA" id="ARBA00004191"/>
    </source>
</evidence>
<feature type="signal peptide" evidence="10">
    <location>
        <begin position="1"/>
        <end position="19"/>
    </location>
</feature>
<evidence type="ECO:0000256" key="4">
    <source>
        <dbReference type="ARBA" id="ARBA00022525"/>
    </source>
</evidence>
<evidence type="ECO:0000256" key="5">
    <source>
        <dbReference type="ARBA" id="ARBA00022729"/>
    </source>
</evidence>
<accession>A0A9X0AMM6</accession>
<keyword evidence="4" id="KW-0964">Secreted</keyword>
<proteinExistence type="inferred from homology"/>
<dbReference type="AlphaFoldDB" id="A0A9X0AMM6"/>
<dbReference type="PANTHER" id="PTHR16631:SF14">
    <property type="entry name" value="FAMILY 17 GLUCOSIDASE SCW10-RELATED"/>
    <property type="match status" value="1"/>
</dbReference>
<feature type="region of interest" description="Disordered" evidence="9">
    <location>
        <begin position="73"/>
        <end position="92"/>
    </location>
</feature>
<keyword evidence="12" id="KW-1185">Reference proteome</keyword>
<dbReference type="OrthoDB" id="941679at2759"/>
<sequence length="491" mass="50213">MKTTTLSLAGFSLLQLTLAQPFNRHNAHRAIHNKRDLVTVVDTVVVAATEVQEVIIYVDSAGNPLSTTTKYLDNEPTTTYESNSVVPTSSSSAATTTTVDDIAVQPSTQIDVAAASTTPEAPSVQVSVAVSLSVAVPVPSTSPASPVVATSTSVAAPVAATSTSIAAPVVSSSSSAAVVSSSSSAVVVSSSSSAVVVPVASSSSTTSSAAVASTSAVVASSGGFGFAYSPYMANSDCKTQDQVNQDFAAIPSSYSTARIYGTDCNQVATTLVAAKKFGFKIFAGVYDFTKVAAETQAIVDAVDGDWSIITTISIGNEWVNNGVTDAAGVASAVATARGILSAAGYTGKIVAVDTLAATKLYPSLCDNVDYCAVNCHPFFDTNTAAEAAGNFLSTQISELRALLSNPDMDIVISETGWPSSGTSHDQAIASTEAQTTAIAAIKDLFASNSSNVYLFSTFNDYWKVNTPALYMAEQAWGYLGNAPSDISAGLV</sequence>
<dbReference type="GO" id="GO:0009277">
    <property type="term" value="C:fungal-type cell wall"/>
    <property type="evidence" value="ECO:0007669"/>
    <property type="project" value="TreeGrafter"/>
</dbReference>
<evidence type="ECO:0000256" key="8">
    <source>
        <dbReference type="RuleBase" id="RU004336"/>
    </source>
</evidence>
<dbReference type="Pfam" id="PF00332">
    <property type="entry name" value="Glyco_hydro_17"/>
    <property type="match status" value="1"/>
</dbReference>
<evidence type="ECO:0000256" key="9">
    <source>
        <dbReference type="SAM" id="MobiDB-lite"/>
    </source>
</evidence>
<dbReference type="InterPro" id="IPR050732">
    <property type="entry name" value="Beta-glucan_modifiers"/>
</dbReference>
<keyword evidence="8" id="KW-0326">Glycosidase</keyword>